<organism evidence="4 5">
    <name type="scientific">Orbilia ellipsospora</name>
    <dbReference type="NCBI Taxonomy" id="2528407"/>
    <lineage>
        <taxon>Eukaryota</taxon>
        <taxon>Fungi</taxon>
        <taxon>Dikarya</taxon>
        <taxon>Ascomycota</taxon>
        <taxon>Pezizomycotina</taxon>
        <taxon>Orbiliomycetes</taxon>
        <taxon>Orbiliales</taxon>
        <taxon>Orbiliaceae</taxon>
        <taxon>Orbilia</taxon>
    </lineage>
</organism>
<feature type="repeat" description="PPR" evidence="2">
    <location>
        <begin position="389"/>
        <end position="423"/>
    </location>
</feature>
<evidence type="ECO:0000313" key="5">
    <source>
        <dbReference type="Proteomes" id="UP001365542"/>
    </source>
</evidence>
<dbReference type="PROSITE" id="PS51375">
    <property type="entry name" value="PPR"/>
    <property type="match status" value="2"/>
</dbReference>
<keyword evidence="1" id="KW-0677">Repeat</keyword>
<dbReference type="InterPro" id="IPR051240">
    <property type="entry name" value="Mito_RNA-Proc/Resp"/>
</dbReference>
<dbReference type="InterPro" id="IPR011990">
    <property type="entry name" value="TPR-like_helical_dom_sf"/>
</dbReference>
<dbReference type="Pfam" id="PF13041">
    <property type="entry name" value="PPR_2"/>
    <property type="match status" value="1"/>
</dbReference>
<dbReference type="GO" id="GO:0003729">
    <property type="term" value="F:mRNA binding"/>
    <property type="evidence" value="ECO:0007669"/>
    <property type="project" value="TreeGrafter"/>
</dbReference>
<dbReference type="Gene3D" id="1.25.40.10">
    <property type="entry name" value="Tetratricopeptide repeat domain"/>
    <property type="match status" value="3"/>
</dbReference>
<gene>
    <name evidence="4" type="ORF">TWF694_008739</name>
</gene>
<evidence type="ECO:0000256" key="1">
    <source>
        <dbReference type="ARBA" id="ARBA00022737"/>
    </source>
</evidence>
<dbReference type="Proteomes" id="UP001365542">
    <property type="component" value="Unassembled WGS sequence"/>
</dbReference>
<comment type="caution">
    <text evidence="4">The sequence shown here is derived from an EMBL/GenBank/DDBJ whole genome shotgun (WGS) entry which is preliminary data.</text>
</comment>
<evidence type="ECO:0000256" key="3">
    <source>
        <dbReference type="SAM" id="MobiDB-lite"/>
    </source>
</evidence>
<proteinExistence type="predicted"/>
<evidence type="ECO:0000313" key="4">
    <source>
        <dbReference type="EMBL" id="KAK6539904.1"/>
    </source>
</evidence>
<accession>A0AAV9XCU3</accession>
<protein>
    <recommendedName>
        <fullName evidence="6">Pentatricopeptide repeat protein</fullName>
    </recommendedName>
</protein>
<feature type="repeat" description="PPR" evidence="2">
    <location>
        <begin position="529"/>
        <end position="563"/>
    </location>
</feature>
<evidence type="ECO:0008006" key="6">
    <source>
        <dbReference type="Google" id="ProtNLM"/>
    </source>
</evidence>
<dbReference type="EMBL" id="JAVHJO010000005">
    <property type="protein sequence ID" value="KAK6539904.1"/>
    <property type="molecule type" value="Genomic_DNA"/>
</dbReference>
<keyword evidence="5" id="KW-1185">Reference proteome</keyword>
<dbReference type="AlphaFoldDB" id="A0AAV9XCU3"/>
<feature type="region of interest" description="Disordered" evidence="3">
    <location>
        <begin position="60"/>
        <end position="83"/>
    </location>
</feature>
<name>A0AAV9XCU3_9PEZI</name>
<dbReference type="PANTHER" id="PTHR47933:SF2">
    <property type="entry name" value="PPR CONTAINING PLANT-LIKE PROTEIN"/>
    <property type="match status" value="1"/>
</dbReference>
<dbReference type="PANTHER" id="PTHR47933">
    <property type="entry name" value="PENTATRICOPEPTIDE REPEAT-CONTAINING PROTEIN 1, MITOCHONDRIAL"/>
    <property type="match status" value="1"/>
</dbReference>
<dbReference type="InterPro" id="IPR002885">
    <property type="entry name" value="PPR_rpt"/>
</dbReference>
<sequence>MQRLAYVCASCRRSGTARLIRIQPTRRSIYVATKDLSTIFSTSSPKKRLPNTLWRDTDVLVSKKPAPKPKPKPKPKERQGGRLKSFLKIKKPKRWEGAGEFYQTSNDGGSFELRELTTKLAKDRGRVGEVYRDFEEFLSTYGRKISTRVMLLKQGFPGALVGAIIEYRNRLEDLPSLSEVLRTLLTNGLNDDKLWAEVMFEYIRCESYDDAIELWHDRLDCQKDDPFALIDGKADEDVESTDFVEQAAKLAASMTSSKEATAEVASYESHCYPTVAALTAFLYSRKVLMMPTELSDVLRFITPNGGDITSLLPPTFGIGAILREYNIKTEIIESTLASLQEFRPYSNDNSKEYTSFFDNVFLAASNGDSEAVHRYYHQSKNEIDPSQRGRIYYVSFINAFLRCGHVRYGTLLWRDMIQAGITPTVKAWTAWLDGCAKARDLKLFMAGWNWMLEQGFTPDSICWTIRMQLLFFVNDPDAAKLCLQHMVDNKIPVTTNTVNIAVERLNALRMYQDAFDLIKWAHNFNIELDTVTFNLIVDSHAKLGDFNGVVMTLEEMATRGIRPDIITYGIILRGMYDRTGTVPDIAIFKAILAEIKSQGIQPNIQFYNTVIYALLDKWDDVDGALQVLALMPNDAWRGSSVTASIFIGYYGRKKDIPAIEALWENMRLNTIAPDDVVYNETVSAYALAQETEKMLEYFETMCRLQRKILISTYNKVLWCLVGEHDYATAWEVLAIMKSRGFDVASVKGISEVVGKLKQAAIDARQSAAAQEFRTIS</sequence>
<reference evidence="4 5" key="1">
    <citation type="submission" date="2019-10" db="EMBL/GenBank/DDBJ databases">
        <authorList>
            <person name="Palmer J.M."/>
        </authorList>
    </citation>
    <scope>NUCLEOTIDE SEQUENCE [LARGE SCALE GENOMIC DNA]</scope>
    <source>
        <strain evidence="4 5">TWF694</strain>
    </source>
</reference>
<evidence type="ECO:0000256" key="2">
    <source>
        <dbReference type="PROSITE-ProRule" id="PRU00708"/>
    </source>
</evidence>
<dbReference type="NCBIfam" id="TIGR00756">
    <property type="entry name" value="PPR"/>
    <property type="match status" value="1"/>
</dbReference>